<proteinExistence type="predicted"/>
<reference evidence="2 3" key="1">
    <citation type="submission" date="2018-11" db="EMBL/GenBank/DDBJ databases">
        <authorList>
            <person name="Criscuolo A."/>
        </authorList>
    </citation>
    <scope>NUCLEOTIDE SEQUENCE [LARGE SCALE GENOMIC DNA]</scope>
    <source>
        <strain evidence="2">ACIP111625</strain>
    </source>
</reference>
<dbReference type="AlphaFoldDB" id="A0A3P5XLI3"/>
<feature type="domain" description="DUF1835" evidence="1">
    <location>
        <begin position="21"/>
        <end position="95"/>
    </location>
</feature>
<evidence type="ECO:0000259" key="1">
    <source>
        <dbReference type="Pfam" id="PF08874"/>
    </source>
</evidence>
<dbReference type="OrthoDB" id="127805at2"/>
<keyword evidence="3" id="KW-1185">Reference proteome</keyword>
<dbReference type="RefSeq" id="WP_124087718.1">
    <property type="nucleotide sequence ID" value="NZ_UXAW01000086.1"/>
</dbReference>
<dbReference type="InterPro" id="IPR014973">
    <property type="entry name" value="DUF1835"/>
</dbReference>
<evidence type="ECO:0000313" key="3">
    <source>
        <dbReference type="Proteomes" id="UP000277498"/>
    </source>
</evidence>
<organism evidence="2 3">
    <name type="scientific">Pseudogemmobacter humi</name>
    <dbReference type="NCBI Taxonomy" id="2483812"/>
    <lineage>
        <taxon>Bacteria</taxon>
        <taxon>Pseudomonadati</taxon>
        <taxon>Pseudomonadota</taxon>
        <taxon>Alphaproteobacteria</taxon>
        <taxon>Rhodobacterales</taxon>
        <taxon>Paracoccaceae</taxon>
        <taxon>Pseudogemmobacter</taxon>
    </lineage>
</organism>
<protein>
    <recommendedName>
        <fullName evidence="1">DUF1835 domain-containing protein</fullName>
    </recommendedName>
</protein>
<gene>
    <name evidence="2" type="ORF">XINFAN_02998</name>
</gene>
<dbReference type="Proteomes" id="UP000277498">
    <property type="component" value="Unassembled WGS sequence"/>
</dbReference>
<accession>A0A3P5XLI3</accession>
<sequence>MGRRLVVTPDPHSRRAIRRILGKGGGVRVCGFAEDLTIGPLPQTRDSRELRRARLRYWRQMIPDAAARPLWPPLSGAERVEIWTGGAAREQLFLIGLVDAALSQGVAPDRIAIRQFPAPSPRDALALMNLEALRSLRPDPLPCSPEIAGALRHLWRTVTAPDPGLLAAACRQGASVPGLPWLDRGLQAILEAYPDLASGLDLADRLLLQEVAAGRSEAARIVGHVMGAGLARGRLFADLPLFHRLRQMADPRLPAPALTLREDPGPVQGGEYHLTAAGADYLAGRRNAVGANGIDRWAGGVHLNSRSGGVWFRSGDDLIRRLTPP</sequence>
<dbReference type="EMBL" id="UXAW01000086">
    <property type="protein sequence ID" value="VDC31617.1"/>
    <property type="molecule type" value="Genomic_DNA"/>
</dbReference>
<dbReference type="Pfam" id="PF08874">
    <property type="entry name" value="DUF1835"/>
    <property type="match status" value="1"/>
</dbReference>
<name>A0A3P5XLI3_9RHOB</name>
<evidence type="ECO:0000313" key="2">
    <source>
        <dbReference type="EMBL" id="VDC31617.1"/>
    </source>
</evidence>